<dbReference type="NCBIfam" id="TIGR03696">
    <property type="entry name" value="Rhs_assc_core"/>
    <property type="match status" value="1"/>
</dbReference>
<dbReference type="GO" id="GO:0016787">
    <property type="term" value="F:hydrolase activity"/>
    <property type="evidence" value="ECO:0007669"/>
    <property type="project" value="UniProtKB-KW"/>
</dbReference>
<evidence type="ECO:0000256" key="5">
    <source>
        <dbReference type="ARBA" id="ARBA00022801"/>
    </source>
</evidence>
<evidence type="ECO:0000313" key="9">
    <source>
        <dbReference type="EMBL" id="QDS32815.1"/>
    </source>
</evidence>
<keyword evidence="4" id="KW-0255">Endonuclease</keyword>
<keyword evidence="2" id="KW-0929">Antimicrobial</keyword>
<dbReference type="InterPro" id="IPR037146">
    <property type="entry name" value="Colicin/pyocin_DNase_dom_sf"/>
</dbReference>
<comment type="similarity">
    <text evidence="1">Belongs to the colicin/pyosin nuclease family.</text>
</comment>
<proteinExistence type="inferred from homology"/>
<evidence type="ECO:0000256" key="8">
    <source>
        <dbReference type="SAM" id="MobiDB-lite"/>
    </source>
</evidence>
<dbReference type="EMBL" id="CP042161">
    <property type="protein sequence ID" value="QDS32815.1"/>
    <property type="molecule type" value="Genomic_DNA"/>
</dbReference>
<feature type="region of interest" description="Disordered" evidence="8">
    <location>
        <begin position="87"/>
        <end position="120"/>
    </location>
</feature>
<dbReference type="GO" id="GO:0031640">
    <property type="term" value="P:killing of cells of another organism"/>
    <property type="evidence" value="ECO:0007669"/>
    <property type="project" value="UniProtKB-KW"/>
</dbReference>
<evidence type="ECO:0000256" key="6">
    <source>
        <dbReference type="ARBA" id="ARBA00023022"/>
    </source>
</evidence>
<dbReference type="InterPro" id="IPR022385">
    <property type="entry name" value="Rhs_assc_core"/>
</dbReference>
<keyword evidence="6" id="KW-0044">Antibiotic</keyword>
<gene>
    <name evidence="9" type="ORF">FPS98_01815</name>
</gene>
<name>A0A517I1N7_BREBE</name>
<keyword evidence="5" id="KW-0378">Hydrolase</keyword>
<evidence type="ECO:0000256" key="7">
    <source>
        <dbReference type="ARBA" id="ARBA00023048"/>
    </source>
</evidence>
<keyword evidence="7" id="KW-0078">Bacteriocin</keyword>
<dbReference type="GO" id="GO:0042742">
    <property type="term" value="P:defense response to bacterium"/>
    <property type="evidence" value="ECO:0007669"/>
    <property type="project" value="UniProtKB-KW"/>
</dbReference>
<accession>A0A517I1N7</accession>
<keyword evidence="3" id="KW-0540">Nuclease</keyword>
<dbReference type="Pfam" id="PF21431">
    <property type="entry name" value="Col-Pyo_DNase"/>
    <property type="match status" value="1"/>
</dbReference>
<dbReference type="Gene3D" id="2.180.10.10">
    <property type="entry name" value="RHS repeat-associated core"/>
    <property type="match status" value="1"/>
</dbReference>
<reference evidence="9 10" key="1">
    <citation type="submission" date="2019-07" db="EMBL/GenBank/DDBJ databases">
        <title>Characterization of Brevibacillus brevis HK544, as a potential biocontrol agent.</title>
        <authorList>
            <person name="Kim H."/>
        </authorList>
    </citation>
    <scope>NUCLEOTIDE SEQUENCE [LARGE SCALE GENOMIC DNA]</scope>
    <source>
        <strain evidence="9 10">HK544</strain>
    </source>
</reference>
<evidence type="ECO:0000256" key="3">
    <source>
        <dbReference type="ARBA" id="ARBA00022722"/>
    </source>
</evidence>
<dbReference type="Gene3D" id="3.90.540.10">
    <property type="entry name" value="Colicin/pyocin, DNase domain"/>
    <property type="match status" value="1"/>
</dbReference>
<evidence type="ECO:0008006" key="11">
    <source>
        <dbReference type="Google" id="ProtNLM"/>
    </source>
</evidence>
<protein>
    <recommendedName>
        <fullName evidence="11">RHS repeat-associated core domain-containing protein</fullName>
    </recommendedName>
</protein>
<evidence type="ECO:0000313" key="10">
    <source>
        <dbReference type="Proteomes" id="UP000317713"/>
    </source>
</evidence>
<evidence type="ECO:0000256" key="1">
    <source>
        <dbReference type="ARBA" id="ARBA00006811"/>
    </source>
</evidence>
<dbReference type="Proteomes" id="UP000317713">
    <property type="component" value="Chromosome"/>
</dbReference>
<dbReference type="GO" id="GO:0004519">
    <property type="term" value="F:endonuclease activity"/>
    <property type="evidence" value="ECO:0007669"/>
    <property type="project" value="UniProtKB-KW"/>
</dbReference>
<dbReference type="SUPFAM" id="SSF54060">
    <property type="entry name" value="His-Me finger endonucleases"/>
    <property type="match status" value="1"/>
</dbReference>
<sequence length="179" mass="20477">MRMDKPFSCRSRETVKFYFSLYSFSLGGKMRGRYYHPGLKRFLNRDVLQGDMTDGQTFNRFTYVNGDPIGFIDPLGLMKCKDQPLALPAPKSAKERRKSPGTVTGGHKLTNPEKMMRGTHGNVGIIPKEIADKLRGQQFDTFDDFREAFWKTVADSSYAKEFSRSNIGKMKKGKKEKLQ</sequence>
<evidence type="ECO:0000256" key="2">
    <source>
        <dbReference type="ARBA" id="ARBA00022529"/>
    </source>
</evidence>
<dbReference type="AlphaFoldDB" id="A0A517I1N7"/>
<evidence type="ECO:0000256" key="4">
    <source>
        <dbReference type="ARBA" id="ARBA00022759"/>
    </source>
</evidence>
<organism evidence="9 10">
    <name type="scientific">Brevibacillus brevis</name>
    <name type="common">Bacillus brevis</name>
    <dbReference type="NCBI Taxonomy" id="1393"/>
    <lineage>
        <taxon>Bacteria</taxon>
        <taxon>Bacillati</taxon>
        <taxon>Bacillota</taxon>
        <taxon>Bacilli</taxon>
        <taxon>Bacillales</taxon>
        <taxon>Paenibacillaceae</taxon>
        <taxon>Brevibacillus</taxon>
    </lineage>
</organism>
<dbReference type="InterPro" id="IPR044925">
    <property type="entry name" value="His-Me_finger_sf"/>
</dbReference>